<comment type="caution">
    <text evidence="2">The sequence shown here is derived from an EMBL/GenBank/DDBJ whole genome shotgun (WGS) entry which is preliminary data.</text>
</comment>
<dbReference type="RefSeq" id="WP_163285897.1">
    <property type="nucleotide sequence ID" value="NZ_JAAGVY010000027.1"/>
</dbReference>
<feature type="chain" id="PRO_5029577426" description="PorT family protein" evidence="1">
    <location>
        <begin position="20"/>
        <end position="345"/>
    </location>
</feature>
<feature type="signal peptide" evidence="1">
    <location>
        <begin position="1"/>
        <end position="19"/>
    </location>
</feature>
<proteinExistence type="predicted"/>
<evidence type="ECO:0000313" key="3">
    <source>
        <dbReference type="Proteomes" id="UP000486602"/>
    </source>
</evidence>
<evidence type="ECO:0000256" key="1">
    <source>
        <dbReference type="SAM" id="SignalP"/>
    </source>
</evidence>
<sequence>MSKIYFTILFFAFTGFAFAQTDTTSSPPEPLGGIERLALRYYDIEFTPEQRQLLKGVDVEMIYFVSDSGVARLESVNGILNRAIRDSLFSRTDDLPRFKPQMTRGIAKQSLYFMQMQFPEYIIRPQDPLYNSPMYLQKLEMDDFEFIELSEARLDMVIGGMVNTFIGSPADYLNTGGGMKLLLAATGENKMFYGMNMNFYGNKRKAQYDVKSTLEQYENPGTLFIGITAGRWFNPFSLQVDLNYAIQNITERKEDDDSEWIQFRGFSPGLIAHYPLQLGKDKLSVNALYGRPSFVAHYLSFSFGMRYMFMNHSAASGLMAEVGVSYRLTTKMVESYKIKDSFYER</sequence>
<keyword evidence="3" id="KW-1185">Reference proteome</keyword>
<name>A0A7K3WSP6_9FLAO</name>
<dbReference type="AlphaFoldDB" id="A0A7K3WSP6"/>
<evidence type="ECO:0000313" key="2">
    <source>
        <dbReference type="EMBL" id="NEN24504.1"/>
    </source>
</evidence>
<protein>
    <recommendedName>
        <fullName evidence="4">PorT family protein</fullName>
    </recommendedName>
</protein>
<accession>A0A7K3WSP6</accession>
<gene>
    <name evidence="2" type="ORF">G3O08_13425</name>
</gene>
<reference evidence="2 3" key="1">
    <citation type="submission" date="2020-02" db="EMBL/GenBank/DDBJ databases">
        <title>Out from the shadows clarifying the taxonomy of the family Cryomorphaceae and related taxa by utilizing the GTDB taxonomic framework.</title>
        <authorList>
            <person name="Bowman J.P."/>
        </authorList>
    </citation>
    <scope>NUCLEOTIDE SEQUENCE [LARGE SCALE GENOMIC DNA]</scope>
    <source>
        <strain evidence="2 3">QSSC 1-22</strain>
    </source>
</reference>
<dbReference type="EMBL" id="JAAGVY010000027">
    <property type="protein sequence ID" value="NEN24504.1"/>
    <property type="molecule type" value="Genomic_DNA"/>
</dbReference>
<dbReference type="Proteomes" id="UP000486602">
    <property type="component" value="Unassembled WGS sequence"/>
</dbReference>
<evidence type="ECO:0008006" key="4">
    <source>
        <dbReference type="Google" id="ProtNLM"/>
    </source>
</evidence>
<organism evidence="2 3">
    <name type="scientific">Cryomorpha ignava</name>
    <dbReference type="NCBI Taxonomy" id="101383"/>
    <lineage>
        <taxon>Bacteria</taxon>
        <taxon>Pseudomonadati</taxon>
        <taxon>Bacteroidota</taxon>
        <taxon>Flavobacteriia</taxon>
        <taxon>Flavobacteriales</taxon>
        <taxon>Cryomorphaceae</taxon>
        <taxon>Cryomorpha</taxon>
    </lineage>
</organism>
<keyword evidence="1" id="KW-0732">Signal</keyword>